<evidence type="ECO:0000313" key="16">
    <source>
        <dbReference type="Proteomes" id="UP000820818"/>
    </source>
</evidence>
<dbReference type="AlphaFoldDB" id="A0AAD5LDD9"/>
<dbReference type="GO" id="GO:0016020">
    <property type="term" value="C:membrane"/>
    <property type="evidence" value="ECO:0007669"/>
    <property type="project" value="TreeGrafter"/>
</dbReference>
<reference evidence="15 16" key="1">
    <citation type="submission" date="2022-05" db="EMBL/GenBank/DDBJ databases">
        <title>A multi-omics perspective on studying reproductive biology in Daphnia sinensis.</title>
        <authorList>
            <person name="Jia J."/>
        </authorList>
    </citation>
    <scope>NUCLEOTIDE SEQUENCE [LARGE SCALE GENOMIC DNA]</scope>
    <source>
        <strain evidence="15 16">WSL</strain>
    </source>
</reference>
<keyword evidence="4 13" id="KW-0732">Signal</keyword>
<dbReference type="PROSITE" id="PS00137">
    <property type="entry name" value="SUBTILASE_HIS"/>
    <property type="match status" value="1"/>
</dbReference>
<evidence type="ECO:0000256" key="3">
    <source>
        <dbReference type="ARBA" id="ARBA00022685"/>
    </source>
</evidence>
<feature type="signal peptide" evidence="13">
    <location>
        <begin position="1"/>
        <end position="17"/>
    </location>
</feature>
<dbReference type="InterPro" id="IPR015500">
    <property type="entry name" value="Peptidase_S8_subtilisin-rel"/>
</dbReference>
<accession>A0AAD5LDD9</accession>
<keyword evidence="10" id="KW-0325">Glycoprotein</keyword>
<evidence type="ECO:0000256" key="13">
    <source>
        <dbReference type="SAM" id="SignalP"/>
    </source>
</evidence>
<evidence type="ECO:0000256" key="8">
    <source>
        <dbReference type="ARBA" id="ARBA00023145"/>
    </source>
</evidence>
<dbReference type="InterPro" id="IPR022398">
    <property type="entry name" value="Peptidase_S8_His-AS"/>
</dbReference>
<dbReference type="PROSITE" id="PS51829">
    <property type="entry name" value="P_HOMO_B"/>
    <property type="match status" value="1"/>
</dbReference>
<dbReference type="Pfam" id="PF00082">
    <property type="entry name" value="Peptidase_S8"/>
    <property type="match status" value="1"/>
</dbReference>
<keyword evidence="16" id="KW-1185">Reference proteome</keyword>
<dbReference type="InterPro" id="IPR002884">
    <property type="entry name" value="P_dom"/>
</dbReference>
<keyword evidence="2 12" id="KW-0645">Protease</keyword>
<feature type="active site" description="Charge relay system" evidence="11 12">
    <location>
        <position position="166"/>
    </location>
</feature>
<evidence type="ECO:0000256" key="7">
    <source>
        <dbReference type="ARBA" id="ARBA00022837"/>
    </source>
</evidence>
<keyword evidence="5 12" id="KW-0378">Hydrolase</keyword>
<dbReference type="Gene3D" id="3.40.50.200">
    <property type="entry name" value="Peptidase S8/S53 domain"/>
    <property type="match status" value="1"/>
</dbReference>
<evidence type="ECO:0000256" key="4">
    <source>
        <dbReference type="ARBA" id="ARBA00022729"/>
    </source>
</evidence>
<gene>
    <name evidence="15" type="ORF">GHT06_013872</name>
</gene>
<dbReference type="GO" id="GO:0016486">
    <property type="term" value="P:peptide hormone processing"/>
    <property type="evidence" value="ECO:0007669"/>
    <property type="project" value="TreeGrafter"/>
</dbReference>
<feature type="active site" description="Charge relay system" evidence="11 12">
    <location>
        <position position="387"/>
    </location>
</feature>
<dbReference type="GO" id="GO:0005737">
    <property type="term" value="C:cytoplasm"/>
    <property type="evidence" value="ECO:0007669"/>
    <property type="project" value="UniProtKB-ARBA"/>
</dbReference>
<protein>
    <recommendedName>
        <fullName evidence="14">P/Homo B domain-containing protein</fullName>
    </recommendedName>
</protein>
<feature type="active site" description="Charge relay system" evidence="11 12">
    <location>
        <position position="202"/>
    </location>
</feature>
<evidence type="ECO:0000313" key="15">
    <source>
        <dbReference type="EMBL" id="KAI9559865.1"/>
    </source>
</evidence>
<keyword evidence="7" id="KW-0106">Calcium</keyword>
<dbReference type="GO" id="GO:0012505">
    <property type="term" value="C:endomembrane system"/>
    <property type="evidence" value="ECO:0007669"/>
    <property type="project" value="UniProtKB-ARBA"/>
</dbReference>
<dbReference type="CDD" id="cd04059">
    <property type="entry name" value="Peptidases_S8_Protein_convertases_Kexins_Furin-like"/>
    <property type="match status" value="1"/>
</dbReference>
<evidence type="ECO:0000256" key="6">
    <source>
        <dbReference type="ARBA" id="ARBA00022825"/>
    </source>
</evidence>
<feature type="chain" id="PRO_5042256894" description="P/Homo B domain-containing protein" evidence="13">
    <location>
        <begin position="18"/>
        <end position="596"/>
    </location>
</feature>
<evidence type="ECO:0000256" key="1">
    <source>
        <dbReference type="ARBA" id="ARBA00005325"/>
    </source>
</evidence>
<dbReference type="InterPro" id="IPR008979">
    <property type="entry name" value="Galactose-bd-like_sf"/>
</dbReference>
<comment type="similarity">
    <text evidence="1">Belongs to the peptidase S8 family. Furin subfamily.</text>
</comment>
<name>A0AAD5LDD9_9CRUS</name>
<feature type="domain" description="P/Homo B" evidence="14">
    <location>
        <begin position="468"/>
        <end position="596"/>
    </location>
</feature>
<keyword evidence="8" id="KW-0865">Zymogen</keyword>
<dbReference type="SUPFAM" id="SSF49785">
    <property type="entry name" value="Galactose-binding domain-like"/>
    <property type="match status" value="1"/>
</dbReference>
<dbReference type="InterPro" id="IPR023828">
    <property type="entry name" value="Peptidase_S8_Ser-AS"/>
</dbReference>
<evidence type="ECO:0000256" key="12">
    <source>
        <dbReference type="PROSITE-ProRule" id="PRU01240"/>
    </source>
</evidence>
<dbReference type="PROSITE" id="PS00138">
    <property type="entry name" value="SUBTILASE_SER"/>
    <property type="match status" value="1"/>
</dbReference>
<evidence type="ECO:0000256" key="9">
    <source>
        <dbReference type="ARBA" id="ARBA00023157"/>
    </source>
</evidence>
<dbReference type="PANTHER" id="PTHR42884">
    <property type="entry name" value="PROPROTEIN CONVERTASE SUBTILISIN/KEXIN-RELATED"/>
    <property type="match status" value="1"/>
</dbReference>
<proteinExistence type="inferred from homology"/>
<comment type="caution">
    <text evidence="15">The sequence shown here is derived from an EMBL/GenBank/DDBJ whole genome shotgun (WGS) entry which is preliminary data.</text>
</comment>
<evidence type="ECO:0000256" key="11">
    <source>
        <dbReference type="PIRSR" id="PIRSR615500-1"/>
    </source>
</evidence>
<dbReference type="Gene3D" id="2.60.120.260">
    <property type="entry name" value="Galactose-binding domain-like"/>
    <property type="match status" value="1"/>
</dbReference>
<dbReference type="InterPro" id="IPR034182">
    <property type="entry name" value="Kexin/furin"/>
</dbReference>
<dbReference type="EMBL" id="WJBH02000004">
    <property type="protein sequence ID" value="KAI9559865.1"/>
    <property type="molecule type" value="Genomic_DNA"/>
</dbReference>
<dbReference type="SUPFAM" id="SSF52743">
    <property type="entry name" value="Subtilisin-like"/>
    <property type="match status" value="1"/>
</dbReference>
<evidence type="ECO:0000256" key="5">
    <source>
        <dbReference type="ARBA" id="ARBA00022801"/>
    </source>
</evidence>
<evidence type="ECO:0000256" key="10">
    <source>
        <dbReference type="ARBA" id="ARBA00023180"/>
    </source>
</evidence>
<organism evidence="15 16">
    <name type="scientific">Daphnia sinensis</name>
    <dbReference type="NCBI Taxonomy" id="1820382"/>
    <lineage>
        <taxon>Eukaryota</taxon>
        <taxon>Metazoa</taxon>
        <taxon>Ecdysozoa</taxon>
        <taxon>Arthropoda</taxon>
        <taxon>Crustacea</taxon>
        <taxon>Branchiopoda</taxon>
        <taxon>Diplostraca</taxon>
        <taxon>Cladocera</taxon>
        <taxon>Anomopoda</taxon>
        <taxon>Daphniidae</taxon>
        <taxon>Daphnia</taxon>
        <taxon>Daphnia similis group</taxon>
    </lineage>
</organism>
<dbReference type="InterPro" id="IPR036852">
    <property type="entry name" value="Peptidase_S8/S53_dom_sf"/>
</dbReference>
<dbReference type="Proteomes" id="UP000820818">
    <property type="component" value="Linkage Group LG4"/>
</dbReference>
<keyword evidence="6 12" id="KW-0720">Serine protease</keyword>
<dbReference type="Pfam" id="PF01483">
    <property type="entry name" value="P_proprotein"/>
    <property type="match status" value="1"/>
</dbReference>
<dbReference type="PANTHER" id="PTHR42884:SF14">
    <property type="entry name" value="NEUROENDOCRINE CONVERTASE 1"/>
    <property type="match status" value="1"/>
</dbReference>
<sequence length="596" mass="65264">MVIALLFIVLTFDFVQLHSHESDDVVFYVRPDARLSVRELASEHGLDYVSEVFPGSNYHHALIKEREGIEKLSADSRITWIERQTYQPRELRFISSVNDFAFDYRGITPWTDEEELKTNGMEFNDPLYPLQWYLHGKNGDDGHHLNVTPVWRDGLTGRGVAIAVLDDNVNPSNREIRRNYDPNISGDLGAKTGPGIKKNPIHGTYCASIIAAEANNNFCGVGVAFQARVGGVRLLAKKRVLDVQEARALNYKLPEVDIYSASWGPPDDGKHVGGPGVLASHALERGVKLGRRGLGAIYIWASGNGGTKGDNCAYDSYASSIYTLSVSSLTPQGLSPYYAEPCPAVLTSLYVGGQHVRPHTAFDAKRTDNVVVPEGNTGCQNQFQGTSAAAPLAAGVIALLLEANPSLTWRDVQHLVVLNSSPPYQKRSKTEASIDWPVNGAGFRSNVLYGFGALDAGRLINMGREWKSVPPQIRMSIPCPAARLLLPANQPIHLTLNVDSHGTSISYLEYVSIMIGVNVKPRGALEISLQSPSGMVSPVLAARPNDQSNQGLHRWNLTSAQFWGENPSGQWRLFLSNLSPNSQGILDFCSLTLYGF</sequence>
<dbReference type="GO" id="GO:0043005">
    <property type="term" value="C:neuron projection"/>
    <property type="evidence" value="ECO:0007669"/>
    <property type="project" value="TreeGrafter"/>
</dbReference>
<dbReference type="FunFam" id="3.40.50.200:FF:000021">
    <property type="entry name" value="Proprotein convertase subtilisin/kexin type 5a"/>
    <property type="match status" value="1"/>
</dbReference>
<dbReference type="InterPro" id="IPR000209">
    <property type="entry name" value="Peptidase_S8/S53_dom"/>
</dbReference>
<dbReference type="PRINTS" id="PR00723">
    <property type="entry name" value="SUBTILISIN"/>
</dbReference>
<dbReference type="PROSITE" id="PS51892">
    <property type="entry name" value="SUBTILASE"/>
    <property type="match status" value="1"/>
</dbReference>
<keyword evidence="3" id="KW-0165">Cleavage on pair of basic residues</keyword>
<dbReference type="GO" id="GO:0005615">
    <property type="term" value="C:extracellular space"/>
    <property type="evidence" value="ECO:0007669"/>
    <property type="project" value="TreeGrafter"/>
</dbReference>
<evidence type="ECO:0000256" key="2">
    <source>
        <dbReference type="ARBA" id="ARBA00022670"/>
    </source>
</evidence>
<evidence type="ECO:0000259" key="14">
    <source>
        <dbReference type="PROSITE" id="PS51829"/>
    </source>
</evidence>
<dbReference type="GO" id="GO:0004252">
    <property type="term" value="F:serine-type endopeptidase activity"/>
    <property type="evidence" value="ECO:0007669"/>
    <property type="project" value="UniProtKB-UniRule"/>
</dbReference>
<keyword evidence="9" id="KW-1015">Disulfide bond</keyword>